<organism evidence="2 3">
    <name type="scientific">Aurantiacibacter spongiae</name>
    <dbReference type="NCBI Taxonomy" id="2488860"/>
    <lineage>
        <taxon>Bacteria</taxon>
        <taxon>Pseudomonadati</taxon>
        <taxon>Pseudomonadota</taxon>
        <taxon>Alphaproteobacteria</taxon>
        <taxon>Sphingomonadales</taxon>
        <taxon>Erythrobacteraceae</taxon>
        <taxon>Aurantiacibacter</taxon>
    </lineage>
</organism>
<dbReference type="Proteomes" id="UP000275232">
    <property type="component" value="Unassembled WGS sequence"/>
</dbReference>
<dbReference type="EMBL" id="RPFZ01000001">
    <property type="protein sequence ID" value="RPF72175.1"/>
    <property type="molecule type" value="Genomic_DNA"/>
</dbReference>
<evidence type="ECO:0000313" key="3">
    <source>
        <dbReference type="Proteomes" id="UP000275232"/>
    </source>
</evidence>
<feature type="transmembrane region" description="Helical" evidence="1">
    <location>
        <begin position="37"/>
        <end position="60"/>
    </location>
</feature>
<accession>A0A3N5DMQ7</accession>
<protein>
    <submittedName>
        <fullName evidence="2">Uncharacterized protein</fullName>
    </submittedName>
</protein>
<evidence type="ECO:0000313" key="2">
    <source>
        <dbReference type="EMBL" id="RPF72175.1"/>
    </source>
</evidence>
<name>A0A3N5DMQ7_9SPHN</name>
<keyword evidence="1" id="KW-1133">Transmembrane helix</keyword>
<keyword evidence="3" id="KW-1185">Reference proteome</keyword>
<dbReference type="RefSeq" id="WP_123881334.1">
    <property type="nucleotide sequence ID" value="NZ_RPFZ01000001.1"/>
</dbReference>
<keyword evidence="1" id="KW-0812">Transmembrane</keyword>
<keyword evidence="1" id="KW-0472">Membrane</keyword>
<feature type="transmembrane region" description="Helical" evidence="1">
    <location>
        <begin position="139"/>
        <end position="157"/>
    </location>
</feature>
<comment type="caution">
    <text evidence="2">The sequence shown here is derived from an EMBL/GenBank/DDBJ whole genome shotgun (WGS) entry which is preliminary data.</text>
</comment>
<gene>
    <name evidence="2" type="ORF">EG799_11505</name>
</gene>
<proteinExistence type="predicted"/>
<feature type="transmembrane region" description="Helical" evidence="1">
    <location>
        <begin position="107"/>
        <end position="127"/>
    </location>
</feature>
<evidence type="ECO:0000256" key="1">
    <source>
        <dbReference type="SAM" id="Phobius"/>
    </source>
</evidence>
<sequence length="159" mass="15518">MRAFFVTFISVIVILLPGREANRVAGLKGAGLASAALWFAVMLSATGGAALAAWAGHLLAPSAPAPLTSLLLAAAFVLGGAELLAGVTGDAAGLAIAANAMLHDDALLAGFGGAAGASAALGIAAMAGPDWERIPRPRIARSVGFALMAGGGVTAFLTL</sequence>
<feature type="transmembrane region" description="Helical" evidence="1">
    <location>
        <begin position="67"/>
        <end position="87"/>
    </location>
</feature>
<dbReference type="AlphaFoldDB" id="A0A3N5DMQ7"/>
<reference evidence="2 3" key="1">
    <citation type="submission" date="2018-11" db="EMBL/GenBank/DDBJ databases">
        <title>Erythrobacter spongiae sp. nov., isolated from a marine sponge.</title>
        <authorList>
            <person name="Zhuang L."/>
            <person name="Luo L."/>
        </authorList>
    </citation>
    <scope>NUCLEOTIDE SEQUENCE [LARGE SCALE GENOMIC DNA]</scope>
    <source>
        <strain evidence="2 3">HN-E23</strain>
    </source>
</reference>